<name>A0A448WW96_9PLAT</name>
<organism evidence="4 5">
    <name type="scientific">Protopolystoma xenopodis</name>
    <dbReference type="NCBI Taxonomy" id="117903"/>
    <lineage>
        <taxon>Eukaryota</taxon>
        <taxon>Metazoa</taxon>
        <taxon>Spiralia</taxon>
        <taxon>Lophotrochozoa</taxon>
        <taxon>Platyhelminthes</taxon>
        <taxon>Monogenea</taxon>
        <taxon>Polyopisthocotylea</taxon>
        <taxon>Polystomatidea</taxon>
        <taxon>Polystomatidae</taxon>
        <taxon>Protopolystoma</taxon>
    </lineage>
</organism>
<dbReference type="GO" id="GO:0005509">
    <property type="term" value="F:calcium ion binding"/>
    <property type="evidence" value="ECO:0007669"/>
    <property type="project" value="InterPro"/>
</dbReference>
<feature type="transmembrane region" description="Helical" evidence="2">
    <location>
        <begin position="120"/>
        <end position="141"/>
    </location>
</feature>
<keyword evidence="5" id="KW-1185">Reference proteome</keyword>
<feature type="domain" description="EF-hand" evidence="3">
    <location>
        <begin position="186"/>
        <end position="221"/>
    </location>
</feature>
<gene>
    <name evidence="4" type="ORF">PXEA_LOCUS15212</name>
</gene>
<evidence type="ECO:0000256" key="1">
    <source>
        <dbReference type="ARBA" id="ARBA00022837"/>
    </source>
</evidence>
<protein>
    <recommendedName>
        <fullName evidence="3">EF-hand domain-containing protein</fullName>
    </recommendedName>
</protein>
<dbReference type="AlphaFoldDB" id="A0A448WW96"/>
<keyword evidence="2" id="KW-1133">Transmembrane helix</keyword>
<dbReference type="PROSITE" id="PS00018">
    <property type="entry name" value="EF_HAND_1"/>
    <property type="match status" value="3"/>
</dbReference>
<dbReference type="InterPro" id="IPR011992">
    <property type="entry name" value="EF-hand-dom_pair"/>
</dbReference>
<dbReference type="PANTHER" id="PTHR10827:SF52">
    <property type="entry name" value="IP16409P"/>
    <property type="match status" value="1"/>
</dbReference>
<feature type="transmembrane region" description="Helical" evidence="2">
    <location>
        <begin position="79"/>
        <end position="108"/>
    </location>
</feature>
<dbReference type="InterPro" id="IPR018247">
    <property type="entry name" value="EF_Hand_1_Ca_BS"/>
</dbReference>
<reference evidence="4" key="1">
    <citation type="submission" date="2018-11" db="EMBL/GenBank/DDBJ databases">
        <authorList>
            <consortium name="Pathogen Informatics"/>
        </authorList>
    </citation>
    <scope>NUCLEOTIDE SEQUENCE</scope>
</reference>
<feature type="domain" description="EF-hand" evidence="3">
    <location>
        <begin position="14"/>
        <end position="39"/>
    </location>
</feature>
<keyword evidence="2" id="KW-0472">Membrane</keyword>
<dbReference type="Pfam" id="PF13499">
    <property type="entry name" value="EF-hand_7"/>
    <property type="match status" value="1"/>
</dbReference>
<dbReference type="Pfam" id="PF13202">
    <property type="entry name" value="EF-hand_5"/>
    <property type="match status" value="1"/>
</dbReference>
<proteinExistence type="predicted"/>
<evidence type="ECO:0000313" key="5">
    <source>
        <dbReference type="Proteomes" id="UP000784294"/>
    </source>
</evidence>
<comment type="caution">
    <text evidence="4">The sequence shown here is derived from an EMBL/GenBank/DDBJ whole genome shotgun (WGS) entry which is preliminary data.</text>
</comment>
<dbReference type="PROSITE" id="PS50222">
    <property type="entry name" value="EF_HAND_2"/>
    <property type="match status" value="3"/>
</dbReference>
<dbReference type="Proteomes" id="UP000784294">
    <property type="component" value="Unassembled WGS sequence"/>
</dbReference>
<feature type="domain" description="EF-hand" evidence="3">
    <location>
        <begin position="149"/>
        <end position="184"/>
    </location>
</feature>
<dbReference type="PANTHER" id="PTHR10827">
    <property type="entry name" value="RETICULOCALBIN"/>
    <property type="match status" value="1"/>
</dbReference>
<dbReference type="SUPFAM" id="SSF47473">
    <property type="entry name" value="EF-hand"/>
    <property type="match status" value="1"/>
</dbReference>
<sequence>MHFILTLKNSILVDKMDLDQDGKVTEDELRSWIKHTSKRYLIEDRDRSWKDLSLNEDDKLTWDTYYKSVISNPDDEGTLFYLVFYLCLFYVPLVFPNPSAYFLCDIVYLPYLTFIQPSKLVCKLFIFSSLHFFIPFIFLILDDEESLIEIIEKDRNRWKEADLNGDGLLDKDEYLDFLHPEDSHRMRHVVIDETMADLDTNKDGFIDLDEYIRECLVNFIRLIHFIILMSPTRLGTPVFAFLSTASHYEFDSFIRYVEMLGFEESLSRLMFEYLLFR</sequence>
<dbReference type="GO" id="GO:0005783">
    <property type="term" value="C:endoplasmic reticulum"/>
    <property type="evidence" value="ECO:0007669"/>
    <property type="project" value="TreeGrafter"/>
</dbReference>
<accession>A0A448WW96</accession>
<keyword evidence="2" id="KW-0812">Transmembrane</keyword>
<keyword evidence="1" id="KW-0106">Calcium</keyword>
<evidence type="ECO:0000259" key="3">
    <source>
        <dbReference type="PROSITE" id="PS50222"/>
    </source>
</evidence>
<dbReference type="SMART" id="SM00054">
    <property type="entry name" value="EFh"/>
    <property type="match status" value="3"/>
</dbReference>
<dbReference type="Gene3D" id="1.10.238.10">
    <property type="entry name" value="EF-hand"/>
    <property type="match status" value="2"/>
</dbReference>
<dbReference type="EMBL" id="CAAALY010053038">
    <property type="protein sequence ID" value="VEL21772.1"/>
    <property type="molecule type" value="Genomic_DNA"/>
</dbReference>
<dbReference type="InterPro" id="IPR002048">
    <property type="entry name" value="EF_hand_dom"/>
</dbReference>
<evidence type="ECO:0000313" key="4">
    <source>
        <dbReference type="EMBL" id="VEL21772.1"/>
    </source>
</evidence>
<dbReference type="OrthoDB" id="293868at2759"/>
<evidence type="ECO:0000256" key="2">
    <source>
        <dbReference type="SAM" id="Phobius"/>
    </source>
</evidence>